<evidence type="ECO:0000313" key="2">
    <source>
        <dbReference type="EMBL" id="GFE94156.1"/>
    </source>
</evidence>
<protein>
    <recommendedName>
        <fullName evidence="1">HTH Mu-type domain-containing protein</fullName>
    </recommendedName>
</protein>
<dbReference type="AlphaFoldDB" id="A0A6V8IBY8"/>
<evidence type="ECO:0000313" key="3">
    <source>
        <dbReference type="Proteomes" id="UP000548726"/>
    </source>
</evidence>
<dbReference type="InterPro" id="IPR009061">
    <property type="entry name" value="DNA-bd_dom_put_sf"/>
</dbReference>
<sequence length="193" mass="21862">MNIFDQDMLDLAAGISSAKLANMQRRMRYLEAALAQVTGQDNSLREWFSAAELVGYQLPGLPVTASGLIRHAKTHKWDYRIAEGQRGERMEYHFTSLPQRAFDEMLARVLRNAQATHEIAGLVPDIPRPARPHRQRQKTEPTPQWLLPLMRILRQAPIPVGRAVKMLPPDKVTGQKPDIQEVVAELRQLGMLA</sequence>
<dbReference type="InterPro" id="IPR036388">
    <property type="entry name" value="WH-like_DNA-bd_sf"/>
</dbReference>
<evidence type="ECO:0000259" key="1">
    <source>
        <dbReference type="PROSITE" id="PS51702"/>
    </source>
</evidence>
<reference evidence="2 3" key="1">
    <citation type="journal article" date="2020" name="Cell Rep.">
        <title>Local necrotic cells trigger systemic immune activation via gut microbiome dysbiosis in Drosophila.</title>
        <authorList>
            <person name="Kosakamoto H."/>
            <person name="Yamauchi T."/>
            <person name="Akuzawa-Tokita Y."/>
            <person name="Nishimura K."/>
            <person name="Soga T."/>
            <person name="Murakami T."/>
            <person name="Mori H."/>
            <person name="Yamamoto K."/>
            <person name="Miyazaki R."/>
            <person name="Koto A."/>
            <person name="Miura M."/>
            <person name="Obata F."/>
        </authorList>
    </citation>
    <scope>NUCLEOTIDE SEQUENCE [LARGE SCALE GENOMIC DNA]</scope>
    <source>
        <strain evidence="2 3">Ai</strain>
    </source>
</reference>
<proteinExistence type="predicted"/>
<feature type="domain" description="HTH Mu-type" evidence="1">
    <location>
        <begin position="46"/>
        <end position="113"/>
    </location>
</feature>
<comment type="caution">
    <text evidence="2">The sequence shown here is derived from an EMBL/GenBank/DDBJ whole genome shotgun (WGS) entry which is preliminary data.</text>
</comment>
<accession>A0A6V8IBY8</accession>
<keyword evidence="3" id="KW-1185">Reference proteome</keyword>
<dbReference type="InterPro" id="IPR003314">
    <property type="entry name" value="Mu-type_HTH"/>
</dbReference>
<dbReference type="PROSITE" id="PS51702">
    <property type="entry name" value="HTH_MU"/>
    <property type="match status" value="1"/>
</dbReference>
<gene>
    <name evidence="2" type="ORF">DmAi_22150</name>
</gene>
<dbReference type="EMBL" id="BLJP01000009">
    <property type="protein sequence ID" value="GFE94156.1"/>
    <property type="molecule type" value="Genomic_DNA"/>
</dbReference>
<dbReference type="RefSeq" id="WP_086656445.1">
    <property type="nucleotide sequence ID" value="NZ_BLJP01000009.1"/>
</dbReference>
<dbReference type="Gene3D" id="1.10.10.10">
    <property type="entry name" value="Winged helix-like DNA-binding domain superfamily/Winged helix DNA-binding domain"/>
    <property type="match status" value="1"/>
</dbReference>
<dbReference type="Pfam" id="PF02316">
    <property type="entry name" value="HTH_Tnp_Mu_1"/>
    <property type="match status" value="1"/>
</dbReference>
<dbReference type="SUPFAM" id="SSF46955">
    <property type="entry name" value="Putative DNA-binding domain"/>
    <property type="match status" value="1"/>
</dbReference>
<dbReference type="GO" id="GO:0003677">
    <property type="term" value="F:DNA binding"/>
    <property type="evidence" value="ECO:0007669"/>
    <property type="project" value="InterPro"/>
</dbReference>
<organism evidence="2 3">
    <name type="scientific">Acetobacter persici</name>
    <dbReference type="NCBI Taxonomy" id="1076596"/>
    <lineage>
        <taxon>Bacteria</taxon>
        <taxon>Pseudomonadati</taxon>
        <taxon>Pseudomonadota</taxon>
        <taxon>Alphaproteobacteria</taxon>
        <taxon>Acetobacterales</taxon>
        <taxon>Acetobacteraceae</taxon>
        <taxon>Acetobacter</taxon>
    </lineage>
</organism>
<name>A0A6V8IBY8_9PROT</name>
<dbReference type="Proteomes" id="UP000548726">
    <property type="component" value="Unassembled WGS sequence"/>
</dbReference>
<dbReference type="OrthoDB" id="7358490at2"/>